<feature type="region of interest" description="Disordered" evidence="1">
    <location>
        <begin position="182"/>
        <end position="202"/>
    </location>
</feature>
<dbReference type="Proteomes" id="UP001142153">
    <property type="component" value="Unassembled WGS sequence"/>
</dbReference>
<comment type="caution">
    <text evidence="2">The sequence shown here is derived from an EMBL/GenBank/DDBJ whole genome shotgun (WGS) entry which is preliminary data.</text>
</comment>
<gene>
    <name evidence="2" type="ORF">O6P37_02105</name>
</gene>
<reference evidence="2" key="1">
    <citation type="submission" date="2022-12" db="EMBL/GenBank/DDBJ databases">
        <authorList>
            <person name="Deng Y."/>
            <person name="Zhang Y.-Q."/>
        </authorList>
    </citation>
    <scope>NUCLEOTIDE SEQUENCE</scope>
    <source>
        <strain evidence="2">CPCC 205372</strain>
    </source>
</reference>
<evidence type="ECO:0000313" key="3">
    <source>
        <dbReference type="Proteomes" id="UP001142153"/>
    </source>
</evidence>
<proteinExistence type="predicted"/>
<sequence>MNHSTNSEAFSQLLDDLLWLNGRGRFKDGLQEAVDAIVADYTDKPNRYSDGSPVHCDKYLGHYFIAEDQLELPPHRRGHYHLLSVWDPGCAHQRAECAEGKCDLTLALQYIDEVALDVDPECDAIWIIGCGPGRCRRSEICDLPIEEWGEPHWTRPCEKTTPDEQGWEPKPTWAPIWRHTVGSYDGGACPGDDPAQRTDLRD</sequence>
<protein>
    <submittedName>
        <fullName evidence="2">Uncharacterized protein</fullName>
    </submittedName>
</protein>
<organism evidence="2 3">
    <name type="scientific">Mycobacterium hippophais</name>
    <dbReference type="NCBI Taxonomy" id="3016340"/>
    <lineage>
        <taxon>Bacteria</taxon>
        <taxon>Bacillati</taxon>
        <taxon>Actinomycetota</taxon>
        <taxon>Actinomycetes</taxon>
        <taxon>Mycobacteriales</taxon>
        <taxon>Mycobacteriaceae</taxon>
        <taxon>Mycobacterium</taxon>
    </lineage>
</organism>
<evidence type="ECO:0000256" key="1">
    <source>
        <dbReference type="SAM" id="MobiDB-lite"/>
    </source>
</evidence>
<keyword evidence="3" id="KW-1185">Reference proteome</keyword>
<accession>A0ABT4PM60</accession>
<name>A0ABT4PM60_9MYCO</name>
<evidence type="ECO:0000313" key="2">
    <source>
        <dbReference type="EMBL" id="MCZ8377648.1"/>
    </source>
</evidence>
<dbReference type="EMBL" id="JAPZPY010000001">
    <property type="protein sequence ID" value="MCZ8377648.1"/>
    <property type="molecule type" value="Genomic_DNA"/>
</dbReference>